<feature type="region of interest" description="Disordered" evidence="1">
    <location>
        <begin position="443"/>
        <end position="465"/>
    </location>
</feature>
<dbReference type="AlphaFoldDB" id="A0A9P3GMA8"/>
<comment type="caution">
    <text evidence="2">The sequence shown here is derived from an EMBL/GenBank/DDBJ whole genome shotgun (WGS) entry which is preliminary data.</text>
</comment>
<sequence length="557" mass="63666">MDYFYSFMKTAKLRPESRFEAYARSIRLFMVQGHVQQAFSLYSRMQDEGYIPPRKIQASLFFVQKLATGDSTEELLEAAEEAFTHKEFDEEEFRHVLRTVSTLARLPSSVYDDLIRIFVNSREKAGYMLSSKTEALLGYIRTRRGWTGETPLENLSEEETTPVEHAGARSEDIDALLEMAKNDREMAPIIHSTIRRIRHTDGSHDRIFYNLMISALADQRRYADLFSVYSMMLRGNTSILPDAYTFGTLFRAIERVSGPRSIRNRKHKAPKDLPSLRALYRDMVYCHRVFEPGVQTASSPVLKAALLNRILRYFVDAKDFSAAYVALKSFDIFKLPVTVSTYHAVVGGIMVHIGSEMPYLAAWSEREQYWTYRFLGSPETMPSELDARLMDGVLGFGFKASLASQLEPIKLYSEEHLQEIARAVEAYNSAEDERDIPELTYRDAEEDREQQEPAAASPSLPKPYRRVVRNTKPNQRSYRVPTAACILGLITPPVDIWDAQPLLRIVKRAILASRTRLFLPGAKVVSMEIRQARTEMLPVLKPPTKETQRPTMASPDT</sequence>
<dbReference type="Proteomes" id="UP000703269">
    <property type="component" value="Unassembled WGS sequence"/>
</dbReference>
<dbReference type="InterPro" id="IPR011990">
    <property type="entry name" value="TPR-like_helical_dom_sf"/>
</dbReference>
<proteinExistence type="predicted"/>
<evidence type="ECO:0000313" key="2">
    <source>
        <dbReference type="EMBL" id="GJE97626.1"/>
    </source>
</evidence>
<dbReference type="EMBL" id="BPQB01000074">
    <property type="protein sequence ID" value="GJE97626.1"/>
    <property type="molecule type" value="Genomic_DNA"/>
</dbReference>
<gene>
    <name evidence="2" type="ORF">PsYK624_138470</name>
</gene>
<keyword evidence="3" id="KW-1185">Reference proteome</keyword>
<protein>
    <submittedName>
        <fullName evidence="2">Uncharacterized protein</fullName>
    </submittedName>
</protein>
<organism evidence="2 3">
    <name type="scientific">Phanerochaete sordida</name>
    <dbReference type="NCBI Taxonomy" id="48140"/>
    <lineage>
        <taxon>Eukaryota</taxon>
        <taxon>Fungi</taxon>
        <taxon>Dikarya</taxon>
        <taxon>Basidiomycota</taxon>
        <taxon>Agaricomycotina</taxon>
        <taxon>Agaricomycetes</taxon>
        <taxon>Polyporales</taxon>
        <taxon>Phanerochaetaceae</taxon>
        <taxon>Phanerochaete</taxon>
    </lineage>
</organism>
<reference evidence="2 3" key="1">
    <citation type="submission" date="2021-08" db="EMBL/GenBank/DDBJ databases">
        <title>Draft Genome Sequence of Phanerochaete sordida strain YK-624.</title>
        <authorList>
            <person name="Mori T."/>
            <person name="Dohra H."/>
            <person name="Suzuki T."/>
            <person name="Kawagishi H."/>
            <person name="Hirai H."/>
        </authorList>
    </citation>
    <scope>NUCLEOTIDE SEQUENCE [LARGE SCALE GENOMIC DNA]</scope>
    <source>
        <strain evidence="2 3">YK-624</strain>
    </source>
</reference>
<dbReference type="Gene3D" id="1.25.40.10">
    <property type="entry name" value="Tetratricopeptide repeat domain"/>
    <property type="match status" value="1"/>
</dbReference>
<evidence type="ECO:0000313" key="3">
    <source>
        <dbReference type="Proteomes" id="UP000703269"/>
    </source>
</evidence>
<name>A0A9P3GMA8_9APHY</name>
<evidence type="ECO:0000256" key="1">
    <source>
        <dbReference type="SAM" id="MobiDB-lite"/>
    </source>
</evidence>
<dbReference type="OrthoDB" id="185373at2759"/>
<accession>A0A9P3GMA8</accession>